<evidence type="ECO:0000313" key="2">
    <source>
        <dbReference type="EMBL" id="PAP92385.1"/>
    </source>
</evidence>
<protein>
    <recommendedName>
        <fullName evidence="4">Pilus assembly protein CpaD</fullName>
    </recommendedName>
</protein>
<dbReference type="InterPro" id="IPR013361">
    <property type="entry name" value="Pilus_CpaD"/>
</dbReference>
<dbReference type="NCBIfam" id="TIGR02522">
    <property type="entry name" value="pilus_cpaD"/>
    <property type="match status" value="1"/>
</dbReference>
<evidence type="ECO:0008006" key="4">
    <source>
        <dbReference type="Google" id="ProtNLM"/>
    </source>
</evidence>
<feature type="chain" id="PRO_5013306858" description="Pilus assembly protein CpaD" evidence="1">
    <location>
        <begin position="19"/>
        <end position="187"/>
    </location>
</feature>
<dbReference type="OrthoDB" id="9802674at2"/>
<keyword evidence="1" id="KW-0732">Signal</keyword>
<dbReference type="AlphaFoldDB" id="A0A271KBG7"/>
<dbReference type="Pfam" id="PF09476">
    <property type="entry name" value="Pilus_CpaD"/>
    <property type="match status" value="1"/>
</dbReference>
<accession>A0A271KBG7</accession>
<name>A0A271KBG7_9HYPH</name>
<evidence type="ECO:0000313" key="3">
    <source>
        <dbReference type="Proteomes" id="UP000215931"/>
    </source>
</evidence>
<keyword evidence="3" id="KW-1185">Reference proteome</keyword>
<dbReference type="Proteomes" id="UP000215931">
    <property type="component" value="Unassembled WGS sequence"/>
</dbReference>
<gene>
    <name evidence="2" type="ORF">CIT31_28275</name>
</gene>
<sequence length="187" mass="20179">MMLRFIVLFVALAPSVSGCTSTTPVDVEPSASMLVREETTLLTLQSLRASERQRLRDFLNKASRGRFDALHLLISGSPQLSAGVAHQARQLAIEADNIQLLDQHDAGSVRIEAIVYHARPPVCPSYGALPNEESFKQPLGCSTGFNLAVMVNDPRDLLDNQAVKSGDGDRASVPVATYRTFGTDKGG</sequence>
<evidence type="ECO:0000256" key="1">
    <source>
        <dbReference type="SAM" id="SignalP"/>
    </source>
</evidence>
<reference evidence="2 3" key="1">
    <citation type="submission" date="2017-08" db="EMBL/GenBank/DDBJ databases">
        <title>Mesorhizobium wenxinae sp. nov., a novel rhizobial species isolated from root nodules of chickpea (Cicer arietinum L.).</title>
        <authorList>
            <person name="Zhang J."/>
        </authorList>
    </citation>
    <scope>NUCLEOTIDE SEQUENCE [LARGE SCALE GENOMIC DNA]</scope>
    <source>
        <strain evidence="3">WYCCWR 10019</strain>
    </source>
</reference>
<dbReference type="InterPro" id="IPR019027">
    <property type="entry name" value="Pilus_biogenesis_CpaD-related"/>
</dbReference>
<feature type="signal peptide" evidence="1">
    <location>
        <begin position="1"/>
        <end position="18"/>
    </location>
</feature>
<proteinExistence type="predicted"/>
<dbReference type="EMBL" id="NPKH01000035">
    <property type="protein sequence ID" value="PAP92385.1"/>
    <property type="molecule type" value="Genomic_DNA"/>
</dbReference>
<comment type="caution">
    <text evidence="2">The sequence shown here is derived from an EMBL/GenBank/DDBJ whole genome shotgun (WGS) entry which is preliminary data.</text>
</comment>
<dbReference type="PROSITE" id="PS51257">
    <property type="entry name" value="PROKAR_LIPOPROTEIN"/>
    <property type="match status" value="1"/>
</dbReference>
<organism evidence="2 3">
    <name type="scientific">Mesorhizobium wenxiniae</name>
    <dbReference type="NCBI Taxonomy" id="2014805"/>
    <lineage>
        <taxon>Bacteria</taxon>
        <taxon>Pseudomonadati</taxon>
        <taxon>Pseudomonadota</taxon>
        <taxon>Alphaproteobacteria</taxon>
        <taxon>Hyphomicrobiales</taxon>
        <taxon>Phyllobacteriaceae</taxon>
        <taxon>Mesorhizobium</taxon>
    </lineage>
</organism>